<evidence type="ECO:0000256" key="1">
    <source>
        <dbReference type="ARBA" id="ARBA00022490"/>
    </source>
</evidence>
<dbReference type="InterPro" id="IPR020458">
    <property type="entry name" value="Znf_DskA_TraR_CS"/>
</dbReference>
<sequence>MDDAYMGLRQLAYFRQKLLDWRQTLLTETQEALMQLKDGSQRDVGDEVDRASREASQTLELRTRERCRKLLAKIDAALARIEDGSYGWCEETGEPIGLARLDARPVATLCVEAQERRELRERQAGRSR</sequence>
<evidence type="ECO:0000256" key="3">
    <source>
        <dbReference type="ARBA" id="ARBA00022771"/>
    </source>
</evidence>
<dbReference type="Pfam" id="PF21157">
    <property type="entry name" value="DksA_N"/>
    <property type="match status" value="1"/>
</dbReference>
<dbReference type="InterPro" id="IPR048489">
    <property type="entry name" value="DksA_N"/>
</dbReference>
<evidence type="ECO:0000256" key="2">
    <source>
        <dbReference type="ARBA" id="ARBA00022723"/>
    </source>
</evidence>
<keyword evidence="2 5" id="KW-0479">Metal-binding</keyword>
<dbReference type="SUPFAM" id="SSF109635">
    <property type="entry name" value="DnaK suppressor protein DksA, alpha-hairpin domain"/>
    <property type="match status" value="1"/>
</dbReference>
<reference evidence="9 10" key="1">
    <citation type="journal article" date="2020" name="Microorganisms">
        <title>Osmotic Adaptation and Compatible Solute Biosynthesis of Phototrophic Bacteria as Revealed from Genome Analyses.</title>
        <authorList>
            <person name="Imhoff J.F."/>
            <person name="Rahn T."/>
            <person name="Kunzel S."/>
            <person name="Keller A."/>
            <person name="Neulinger S.C."/>
        </authorList>
    </citation>
    <scope>NUCLEOTIDE SEQUENCE [LARGE SCALE GENOMIC DNA]</scope>
    <source>
        <strain evidence="9 10">DSM 6210</strain>
    </source>
</reference>
<keyword evidence="1 5" id="KW-0963">Cytoplasm</keyword>
<dbReference type="NCBIfam" id="TIGR02420">
    <property type="entry name" value="dksA"/>
    <property type="match status" value="1"/>
</dbReference>
<comment type="subunit">
    <text evidence="5">Interacts directly with the RNA polymerase.</text>
</comment>
<dbReference type="SUPFAM" id="SSF57716">
    <property type="entry name" value="Glucocorticoid receptor-like (DNA-binding domain)"/>
    <property type="match status" value="1"/>
</dbReference>
<keyword evidence="3 5" id="KW-0863">Zinc-finger</keyword>
<evidence type="ECO:0000313" key="9">
    <source>
        <dbReference type="EMBL" id="MBK1633489.1"/>
    </source>
</evidence>
<proteinExistence type="inferred from homology"/>
<dbReference type="Proteomes" id="UP000748752">
    <property type="component" value="Unassembled WGS sequence"/>
</dbReference>
<dbReference type="Gene3D" id="1.20.120.910">
    <property type="entry name" value="DksA, coiled-coil domain"/>
    <property type="match status" value="1"/>
</dbReference>
<dbReference type="EMBL" id="NRRV01000089">
    <property type="protein sequence ID" value="MBK1633489.1"/>
    <property type="molecule type" value="Genomic_DNA"/>
</dbReference>
<comment type="caution">
    <text evidence="5">Lacks conserved residue(s) required for the propagation of feature annotation.</text>
</comment>
<dbReference type="InterPro" id="IPR037187">
    <property type="entry name" value="DnaK_N"/>
</dbReference>
<dbReference type="InterPro" id="IPR012784">
    <property type="entry name" value="DksA_RNA_pol-bd"/>
</dbReference>
<comment type="function">
    <text evidence="5">Transcription factor that acts by binding directly to the RNA polymerase (RNAP). Required for negative regulation of rRNA expression and positive regulation of several amino acid biosynthesis promoters. Also required for regulation of fis expression.</text>
</comment>
<keyword evidence="10" id="KW-1185">Reference proteome</keyword>
<keyword evidence="4 5" id="KW-0862">Zinc</keyword>
<dbReference type="PANTHER" id="PTHR33823">
    <property type="entry name" value="RNA POLYMERASE-BINDING TRANSCRIPTION FACTOR DKSA-RELATED"/>
    <property type="match status" value="1"/>
</dbReference>
<comment type="subcellular location">
    <subcellularLocation>
        <location evidence="5">Cytoplasm</location>
    </subcellularLocation>
</comment>
<dbReference type="HAMAP" id="MF_00926">
    <property type="entry name" value="DksA"/>
    <property type="match status" value="1"/>
</dbReference>
<evidence type="ECO:0000259" key="7">
    <source>
        <dbReference type="Pfam" id="PF01258"/>
    </source>
</evidence>
<protein>
    <recommendedName>
        <fullName evidence="5">RNA polymerase-binding transcription factor DksA</fullName>
    </recommendedName>
</protein>
<name>A0ABS1CPS5_9GAMM</name>
<comment type="similarity">
    <text evidence="5">Belongs to the DksA family.</text>
</comment>
<gene>
    <name evidence="5 9" type="primary">dksA</name>
    <name evidence="9" type="ORF">CKO31_22620</name>
</gene>
<feature type="domain" description="Zinc finger DksA/TraR C4-type" evidence="7">
    <location>
        <begin position="84"/>
        <end position="118"/>
    </location>
</feature>
<dbReference type="Pfam" id="PF01258">
    <property type="entry name" value="zf-dskA_traR"/>
    <property type="match status" value="1"/>
</dbReference>
<dbReference type="PANTHER" id="PTHR33823:SF2">
    <property type="entry name" value="RNA POLYMERASE-BINDING TRANSCRIPTION FACTOR DKSA"/>
    <property type="match status" value="1"/>
</dbReference>
<organism evidence="9 10">
    <name type="scientific">Thiohalocapsa halophila</name>
    <dbReference type="NCBI Taxonomy" id="69359"/>
    <lineage>
        <taxon>Bacteria</taxon>
        <taxon>Pseudomonadati</taxon>
        <taxon>Pseudomonadota</taxon>
        <taxon>Gammaproteobacteria</taxon>
        <taxon>Chromatiales</taxon>
        <taxon>Chromatiaceae</taxon>
        <taxon>Thiohalocapsa</taxon>
    </lineage>
</organism>
<dbReference type="PROSITE" id="PS01102">
    <property type="entry name" value="ZF_DKSA_1"/>
    <property type="match status" value="1"/>
</dbReference>
<dbReference type="InterPro" id="IPR000962">
    <property type="entry name" value="Znf_DskA_TraR"/>
</dbReference>
<evidence type="ECO:0000256" key="4">
    <source>
        <dbReference type="ARBA" id="ARBA00022833"/>
    </source>
</evidence>
<accession>A0ABS1CPS5</accession>
<evidence type="ECO:0000256" key="6">
    <source>
        <dbReference type="PROSITE-ProRule" id="PRU00510"/>
    </source>
</evidence>
<comment type="caution">
    <text evidence="9">The sequence shown here is derived from an EMBL/GenBank/DDBJ whole genome shotgun (WGS) entry which is preliminary data.</text>
</comment>
<evidence type="ECO:0000256" key="5">
    <source>
        <dbReference type="HAMAP-Rule" id="MF_00926"/>
    </source>
</evidence>
<feature type="zinc finger region" description="dksA C4-type" evidence="6">
    <location>
        <begin position="89"/>
        <end position="113"/>
    </location>
</feature>
<feature type="domain" description="DnaK suppressor protein DksA N-terminal" evidence="8">
    <location>
        <begin position="10"/>
        <end position="81"/>
    </location>
</feature>
<dbReference type="PROSITE" id="PS51128">
    <property type="entry name" value="ZF_DKSA_2"/>
    <property type="match status" value="1"/>
</dbReference>
<evidence type="ECO:0000259" key="8">
    <source>
        <dbReference type="Pfam" id="PF21157"/>
    </source>
</evidence>
<evidence type="ECO:0000313" key="10">
    <source>
        <dbReference type="Proteomes" id="UP000748752"/>
    </source>
</evidence>